<reference evidence="1 2" key="1">
    <citation type="submission" date="2019-04" db="EMBL/GenBank/DDBJ databases">
        <authorList>
            <person name="Li M."/>
            <person name="Gao C."/>
        </authorList>
    </citation>
    <scope>NUCLEOTIDE SEQUENCE [LARGE SCALE GENOMIC DNA]</scope>
    <source>
        <strain evidence="1 2">BGMRC 2031</strain>
    </source>
</reference>
<evidence type="ECO:0000313" key="2">
    <source>
        <dbReference type="Proteomes" id="UP000305202"/>
    </source>
</evidence>
<accession>A0ABY2SDT1</accession>
<dbReference type="Pfam" id="PF09950">
    <property type="entry name" value="Major_capside"/>
    <property type="match status" value="1"/>
</dbReference>
<gene>
    <name evidence="1" type="ORF">FCN80_24130</name>
</gene>
<sequence>MAAITPSYELVHPSYVMPEIILQYQQASGAFNTLASRNPLVRLGEGDLYVYIKKLDIRTQVAGSQVANANQLPSVAIDASMKSTATYMLRARAIYDHHDTAAAGNWGVALPEAQRLGMRQGIFQQMRTALLTGFNPVNGEGLLNTNGATEVNLPTDSNGNDTVVTYDNGQMAIFLLTQIQALKTRTLQMGTPARINILGPQRTLGAFEYQGIVQLTQFQRDGAGSATTSGVVKDILELNGDTIDWTYDDTLIGQGANGTDAVIINMPEVKKPVGGQINTNEFAKLSPGLEACAMMLCDMAAPREIPTPIAGGAIDVLSELRSTSGWAVRPESITIINMQYS</sequence>
<proteinExistence type="predicted"/>
<dbReference type="Proteomes" id="UP000305202">
    <property type="component" value="Unassembled WGS sequence"/>
</dbReference>
<dbReference type="RefSeq" id="WP_136992872.1">
    <property type="nucleotide sequence ID" value="NZ_SZPQ01000063.1"/>
</dbReference>
<organism evidence="1 2">
    <name type="scientific">Martelella alba</name>
    <dbReference type="NCBI Taxonomy" id="2590451"/>
    <lineage>
        <taxon>Bacteria</taxon>
        <taxon>Pseudomonadati</taxon>
        <taxon>Pseudomonadota</taxon>
        <taxon>Alphaproteobacteria</taxon>
        <taxon>Hyphomicrobiales</taxon>
        <taxon>Aurantimonadaceae</taxon>
        <taxon>Martelella</taxon>
    </lineage>
</organism>
<keyword evidence="2" id="KW-1185">Reference proteome</keyword>
<comment type="caution">
    <text evidence="1">The sequence shown here is derived from an EMBL/GenBank/DDBJ whole genome shotgun (WGS) entry which is preliminary data.</text>
</comment>
<protein>
    <submittedName>
        <fullName evidence="1">DUF2184 domain-containing protein</fullName>
    </submittedName>
</protein>
<dbReference type="EMBL" id="SZPQ01000063">
    <property type="protein sequence ID" value="TKI02734.1"/>
    <property type="molecule type" value="Genomic_DNA"/>
</dbReference>
<evidence type="ECO:0000313" key="1">
    <source>
        <dbReference type="EMBL" id="TKI02734.1"/>
    </source>
</evidence>
<dbReference type="InterPro" id="IPR020049">
    <property type="entry name" value="Major_capsid-like"/>
</dbReference>
<name>A0ABY2SDT1_9HYPH</name>